<evidence type="ECO:0000313" key="3">
    <source>
        <dbReference type="Proteomes" id="UP000562984"/>
    </source>
</evidence>
<accession>A0A849A523</accession>
<dbReference type="AlphaFoldDB" id="A0A849A523"/>
<name>A0A849A523_9ACTN</name>
<dbReference type="RefSeq" id="WP_171199314.1">
    <property type="nucleotide sequence ID" value="NZ_JABEND010000003.1"/>
</dbReference>
<proteinExistence type="predicted"/>
<reference evidence="2 3" key="1">
    <citation type="submission" date="2020-05" db="EMBL/GenBank/DDBJ databases">
        <title>Nakamurella sp. DB0629 isolated from air conditioner.</title>
        <authorList>
            <person name="Kim D.H."/>
            <person name="Kim D.-U."/>
        </authorList>
    </citation>
    <scope>NUCLEOTIDE SEQUENCE [LARGE SCALE GENOMIC DNA]</scope>
    <source>
        <strain evidence="2 3">DB0629</strain>
    </source>
</reference>
<dbReference type="EMBL" id="JABEND010000003">
    <property type="protein sequence ID" value="NNG35659.1"/>
    <property type="molecule type" value="Genomic_DNA"/>
</dbReference>
<feature type="region of interest" description="Disordered" evidence="1">
    <location>
        <begin position="38"/>
        <end position="102"/>
    </location>
</feature>
<keyword evidence="3" id="KW-1185">Reference proteome</keyword>
<evidence type="ECO:0000256" key="1">
    <source>
        <dbReference type="SAM" id="MobiDB-lite"/>
    </source>
</evidence>
<evidence type="ECO:0000313" key="2">
    <source>
        <dbReference type="EMBL" id="NNG35659.1"/>
    </source>
</evidence>
<gene>
    <name evidence="2" type="ORF">HKD39_08015</name>
</gene>
<dbReference type="Proteomes" id="UP000562984">
    <property type="component" value="Unassembled WGS sequence"/>
</dbReference>
<sequence length="102" mass="11004">MPGKVLLLVGRRLGRLIGLAADATSPLSLLGFVGRGQRRNRPSLYLEEPAPPRPAADPADDVPERFRSRSAGRGSVRPSRTRRQGQPVGKRQRRPGDANGTG</sequence>
<protein>
    <submittedName>
        <fullName evidence="2">Uncharacterized protein</fullName>
    </submittedName>
</protein>
<organism evidence="2 3">
    <name type="scientific">Nakamurella aerolata</name>
    <dbReference type="NCBI Taxonomy" id="1656892"/>
    <lineage>
        <taxon>Bacteria</taxon>
        <taxon>Bacillati</taxon>
        <taxon>Actinomycetota</taxon>
        <taxon>Actinomycetes</taxon>
        <taxon>Nakamurellales</taxon>
        <taxon>Nakamurellaceae</taxon>
        <taxon>Nakamurella</taxon>
    </lineage>
</organism>
<comment type="caution">
    <text evidence="2">The sequence shown here is derived from an EMBL/GenBank/DDBJ whole genome shotgun (WGS) entry which is preliminary data.</text>
</comment>